<organism evidence="11 12">
    <name type="scientific">Tianweitania aestuarii</name>
    <dbReference type="NCBI Taxonomy" id="2814886"/>
    <lineage>
        <taxon>Bacteria</taxon>
        <taxon>Pseudomonadati</taxon>
        <taxon>Pseudomonadota</taxon>
        <taxon>Alphaproteobacteria</taxon>
        <taxon>Hyphomicrobiales</taxon>
        <taxon>Phyllobacteriaceae</taxon>
        <taxon>Tianweitania</taxon>
    </lineage>
</organism>
<keyword evidence="12" id="KW-1185">Reference proteome</keyword>
<dbReference type="Gene3D" id="2.40.50.450">
    <property type="match status" value="1"/>
</dbReference>
<keyword evidence="8" id="KW-0406">Ion transport</keyword>
<evidence type="ECO:0000256" key="4">
    <source>
        <dbReference type="ARBA" id="ARBA00022496"/>
    </source>
</evidence>
<gene>
    <name evidence="11" type="ORF">JYU29_12870</name>
</gene>
<evidence type="ECO:0000256" key="9">
    <source>
        <dbReference type="ARBA" id="ARBA00023136"/>
    </source>
</evidence>
<keyword evidence="4" id="KW-0410">Iron transport</keyword>
<dbReference type="InterPro" id="IPR008995">
    <property type="entry name" value="Mo/tungstate-bd_C_term_dom"/>
</dbReference>
<keyword evidence="3" id="KW-1003">Cell membrane</keyword>
<dbReference type="InterPro" id="IPR017871">
    <property type="entry name" value="ABC_transporter-like_CS"/>
</dbReference>
<dbReference type="PANTHER" id="PTHR42781:SF4">
    <property type="entry name" value="SPERMIDINE_PUTRESCINE IMPORT ATP-BINDING PROTEIN POTA"/>
    <property type="match status" value="1"/>
</dbReference>
<keyword evidence="9" id="KW-0472">Membrane</keyword>
<evidence type="ECO:0000256" key="7">
    <source>
        <dbReference type="ARBA" id="ARBA00023004"/>
    </source>
</evidence>
<evidence type="ECO:0000313" key="12">
    <source>
        <dbReference type="Proteomes" id="UP001297272"/>
    </source>
</evidence>
<evidence type="ECO:0000259" key="10">
    <source>
        <dbReference type="PROSITE" id="PS50893"/>
    </source>
</evidence>
<comment type="similarity">
    <text evidence="1">Belongs to the ABC transporter superfamily.</text>
</comment>
<dbReference type="InterPro" id="IPR003439">
    <property type="entry name" value="ABC_transporter-like_ATP-bd"/>
</dbReference>
<keyword evidence="5" id="KW-0547">Nucleotide-binding</keyword>
<keyword evidence="2" id="KW-0813">Transport</keyword>
<protein>
    <submittedName>
        <fullName evidence="11">ABC transporter ATP-binding protein</fullName>
    </submittedName>
</protein>
<dbReference type="PROSITE" id="PS00211">
    <property type="entry name" value="ABC_TRANSPORTER_1"/>
    <property type="match status" value="1"/>
</dbReference>
<dbReference type="InterPro" id="IPR027417">
    <property type="entry name" value="P-loop_NTPase"/>
</dbReference>
<sequence>MSFLSVRALSKHYGPVTALDAVSLDVRQNSRTAIVGPSGSGKSTLLRIIAGFEPAASGTVQLNDEVLVDGPNAVPAHQRGIGIVSQDGALFPHLSIADNIAFGLHRRLPDRDKRVRDLMALIGLDHAMLDRRPHQLSGGQQQRVALARALARQPRLMLLDEPFSSLDTGLREQMRQAVTQILGTAGITSVLVTHDQAEALSFADQVALIRNGRLVQRGTPEEVYFRPADRQTALFLGEAVILPARLNNGTATTALGVFPTNQRASSGAAEILLRPEQITLCAPVAGQPQLEIEHAAFSGANWTLQLRLIDQPNHPPLHLRVSGIDMPPAGSRVGLAINGFAHVLGQDQVAA</sequence>
<dbReference type="CDD" id="cd03259">
    <property type="entry name" value="ABC_Carb_Solutes_like"/>
    <property type="match status" value="1"/>
</dbReference>
<dbReference type="RefSeq" id="WP_213985223.1">
    <property type="nucleotide sequence ID" value="NZ_JAFMNX010000003.1"/>
</dbReference>
<reference evidence="11 12" key="1">
    <citation type="submission" date="2021-03" db="EMBL/GenBank/DDBJ databases">
        <title>Tianweitania aestuarii sp. nov., isolated from a tidal flat.</title>
        <authorList>
            <person name="Park S."/>
            <person name="Yoon J.-H."/>
        </authorList>
    </citation>
    <scope>NUCLEOTIDE SEQUENCE [LARGE SCALE GENOMIC DNA]</scope>
    <source>
        <strain evidence="11 12">BSSL-BM11</strain>
    </source>
</reference>
<dbReference type="InterPro" id="IPR015853">
    <property type="entry name" value="ABC_transpr_FbpC"/>
</dbReference>
<dbReference type="PANTHER" id="PTHR42781">
    <property type="entry name" value="SPERMIDINE/PUTRESCINE IMPORT ATP-BINDING PROTEIN POTA"/>
    <property type="match status" value="1"/>
</dbReference>
<comment type="caution">
    <text evidence="11">The sequence shown here is derived from an EMBL/GenBank/DDBJ whole genome shotgun (WGS) entry which is preliminary data.</text>
</comment>
<evidence type="ECO:0000256" key="2">
    <source>
        <dbReference type="ARBA" id="ARBA00022448"/>
    </source>
</evidence>
<evidence type="ECO:0000256" key="6">
    <source>
        <dbReference type="ARBA" id="ARBA00022840"/>
    </source>
</evidence>
<evidence type="ECO:0000256" key="5">
    <source>
        <dbReference type="ARBA" id="ARBA00022741"/>
    </source>
</evidence>
<dbReference type="GO" id="GO:0005524">
    <property type="term" value="F:ATP binding"/>
    <property type="evidence" value="ECO:0007669"/>
    <property type="project" value="UniProtKB-KW"/>
</dbReference>
<feature type="domain" description="ABC transporter" evidence="10">
    <location>
        <begin position="4"/>
        <end position="236"/>
    </location>
</feature>
<dbReference type="Pfam" id="PF00005">
    <property type="entry name" value="ABC_tran"/>
    <property type="match status" value="1"/>
</dbReference>
<keyword evidence="7" id="KW-0408">Iron</keyword>
<accession>A0ABS5RZ32</accession>
<dbReference type="PROSITE" id="PS50893">
    <property type="entry name" value="ABC_TRANSPORTER_2"/>
    <property type="match status" value="1"/>
</dbReference>
<dbReference type="EMBL" id="JAFMNX010000003">
    <property type="protein sequence ID" value="MBS9721576.1"/>
    <property type="molecule type" value="Genomic_DNA"/>
</dbReference>
<dbReference type="InterPro" id="IPR003593">
    <property type="entry name" value="AAA+_ATPase"/>
</dbReference>
<dbReference type="SMART" id="SM00382">
    <property type="entry name" value="AAA"/>
    <property type="match status" value="1"/>
</dbReference>
<proteinExistence type="inferred from homology"/>
<name>A0ABS5RZ32_9HYPH</name>
<evidence type="ECO:0000256" key="8">
    <source>
        <dbReference type="ARBA" id="ARBA00023065"/>
    </source>
</evidence>
<evidence type="ECO:0000256" key="3">
    <source>
        <dbReference type="ARBA" id="ARBA00022475"/>
    </source>
</evidence>
<dbReference type="Proteomes" id="UP001297272">
    <property type="component" value="Unassembled WGS sequence"/>
</dbReference>
<dbReference type="SUPFAM" id="SSF52540">
    <property type="entry name" value="P-loop containing nucleoside triphosphate hydrolases"/>
    <property type="match status" value="1"/>
</dbReference>
<evidence type="ECO:0000256" key="1">
    <source>
        <dbReference type="ARBA" id="ARBA00005417"/>
    </source>
</evidence>
<keyword evidence="6 11" id="KW-0067">ATP-binding</keyword>
<dbReference type="Gene3D" id="3.40.50.300">
    <property type="entry name" value="P-loop containing nucleotide triphosphate hydrolases"/>
    <property type="match status" value="1"/>
</dbReference>
<evidence type="ECO:0000313" key="11">
    <source>
        <dbReference type="EMBL" id="MBS9721576.1"/>
    </source>
</evidence>
<dbReference type="SUPFAM" id="SSF50331">
    <property type="entry name" value="MOP-like"/>
    <property type="match status" value="1"/>
</dbReference>
<dbReference type="InterPro" id="IPR050093">
    <property type="entry name" value="ABC_SmlMolc_Importer"/>
</dbReference>